<evidence type="ECO:0000313" key="2">
    <source>
        <dbReference type="Proteomes" id="UP001058974"/>
    </source>
</evidence>
<protein>
    <submittedName>
        <fullName evidence="1">Uncharacterized protein</fullName>
    </submittedName>
</protein>
<evidence type="ECO:0000313" key="1">
    <source>
        <dbReference type="EMBL" id="KAI5389120.1"/>
    </source>
</evidence>
<dbReference type="AlphaFoldDB" id="A0A9D5A0V5"/>
<accession>A0A9D5A0V5</accession>
<reference evidence="1 2" key="1">
    <citation type="journal article" date="2022" name="Nat. Genet.">
        <title>Improved pea reference genome and pan-genome highlight genomic features and evolutionary characteristics.</title>
        <authorList>
            <person name="Yang T."/>
            <person name="Liu R."/>
            <person name="Luo Y."/>
            <person name="Hu S."/>
            <person name="Wang D."/>
            <person name="Wang C."/>
            <person name="Pandey M.K."/>
            <person name="Ge S."/>
            <person name="Xu Q."/>
            <person name="Li N."/>
            <person name="Li G."/>
            <person name="Huang Y."/>
            <person name="Saxena R.K."/>
            <person name="Ji Y."/>
            <person name="Li M."/>
            <person name="Yan X."/>
            <person name="He Y."/>
            <person name="Liu Y."/>
            <person name="Wang X."/>
            <person name="Xiang C."/>
            <person name="Varshney R.K."/>
            <person name="Ding H."/>
            <person name="Gao S."/>
            <person name="Zong X."/>
        </authorList>
    </citation>
    <scope>NUCLEOTIDE SEQUENCE [LARGE SCALE GENOMIC DNA]</scope>
    <source>
        <strain evidence="1 2">cv. Zhongwan 6</strain>
    </source>
</reference>
<dbReference type="Gene3D" id="1.20.1250.20">
    <property type="entry name" value="MFS general substrate transporter like domains"/>
    <property type="match status" value="1"/>
</dbReference>
<dbReference type="Gramene" id="Psat07G0468200-T1">
    <property type="protein sequence ID" value="KAI5389120.1"/>
    <property type="gene ID" value="KIW84_074682"/>
</dbReference>
<sequence length="140" mass="15513">MENPNGVLLEPDLVGGAVNYRGEAAVRSKSGYWRSAWFIIGVEVAERISFYGIQGNLISYLTGPLNESIAIAAKNVNVWVGTASLLPLLGAFVADSFLGRYRTIILASLIYIMRNMITQLASCLHYSQFQKLYLFSIFLL</sequence>
<name>A0A9D5A0V5_PEA</name>
<proteinExistence type="predicted"/>
<organism evidence="1 2">
    <name type="scientific">Pisum sativum</name>
    <name type="common">Garden pea</name>
    <name type="synonym">Lathyrus oleraceus</name>
    <dbReference type="NCBI Taxonomy" id="3888"/>
    <lineage>
        <taxon>Eukaryota</taxon>
        <taxon>Viridiplantae</taxon>
        <taxon>Streptophyta</taxon>
        <taxon>Embryophyta</taxon>
        <taxon>Tracheophyta</taxon>
        <taxon>Spermatophyta</taxon>
        <taxon>Magnoliopsida</taxon>
        <taxon>eudicotyledons</taxon>
        <taxon>Gunneridae</taxon>
        <taxon>Pentapetalae</taxon>
        <taxon>rosids</taxon>
        <taxon>fabids</taxon>
        <taxon>Fabales</taxon>
        <taxon>Fabaceae</taxon>
        <taxon>Papilionoideae</taxon>
        <taxon>50 kb inversion clade</taxon>
        <taxon>NPAAA clade</taxon>
        <taxon>Hologalegina</taxon>
        <taxon>IRL clade</taxon>
        <taxon>Fabeae</taxon>
        <taxon>Lathyrus</taxon>
    </lineage>
</organism>
<dbReference type="InterPro" id="IPR036259">
    <property type="entry name" value="MFS_trans_sf"/>
</dbReference>
<gene>
    <name evidence="1" type="ORF">KIW84_074682</name>
</gene>
<dbReference type="EMBL" id="JAMSHJ010000007">
    <property type="protein sequence ID" value="KAI5389120.1"/>
    <property type="molecule type" value="Genomic_DNA"/>
</dbReference>
<dbReference type="Proteomes" id="UP001058974">
    <property type="component" value="Chromosome 7"/>
</dbReference>
<dbReference type="PANTHER" id="PTHR11654">
    <property type="entry name" value="OLIGOPEPTIDE TRANSPORTER-RELATED"/>
    <property type="match status" value="1"/>
</dbReference>
<keyword evidence="2" id="KW-1185">Reference proteome</keyword>
<comment type="caution">
    <text evidence="1">The sequence shown here is derived from an EMBL/GenBank/DDBJ whole genome shotgun (WGS) entry which is preliminary data.</text>
</comment>